<dbReference type="SUPFAM" id="SSF51161">
    <property type="entry name" value="Trimeric LpxA-like enzymes"/>
    <property type="match status" value="1"/>
</dbReference>
<accession>A0A7W9DZ33</accession>
<comment type="similarity">
    <text evidence="1">Belongs to the transferase hexapeptide repeat family.</text>
</comment>
<organism evidence="3 4">
    <name type="scientific">Pedobacter cryoconitis</name>
    <dbReference type="NCBI Taxonomy" id="188932"/>
    <lineage>
        <taxon>Bacteria</taxon>
        <taxon>Pseudomonadati</taxon>
        <taxon>Bacteroidota</taxon>
        <taxon>Sphingobacteriia</taxon>
        <taxon>Sphingobacteriales</taxon>
        <taxon>Sphingobacteriaceae</taxon>
        <taxon>Pedobacter</taxon>
    </lineage>
</organism>
<dbReference type="AlphaFoldDB" id="A0A7W9DZ33"/>
<name>A0A7W9DZ33_9SPHI</name>
<gene>
    <name evidence="3" type="ORF">HDE68_002492</name>
</gene>
<dbReference type="Pfam" id="PF00132">
    <property type="entry name" value="Hexapep"/>
    <property type="match status" value="1"/>
</dbReference>
<dbReference type="EMBL" id="JACHCE010000003">
    <property type="protein sequence ID" value="MBB5636591.1"/>
    <property type="molecule type" value="Genomic_DNA"/>
</dbReference>
<dbReference type="InterPro" id="IPR011004">
    <property type="entry name" value="Trimer_LpxA-like_sf"/>
</dbReference>
<keyword evidence="3" id="KW-0012">Acyltransferase</keyword>
<dbReference type="InterPro" id="IPR051159">
    <property type="entry name" value="Hexapeptide_acetyltransf"/>
</dbReference>
<proteinExistence type="inferred from homology"/>
<dbReference type="GO" id="GO:0005829">
    <property type="term" value="C:cytosol"/>
    <property type="evidence" value="ECO:0007669"/>
    <property type="project" value="TreeGrafter"/>
</dbReference>
<dbReference type="CDD" id="cd04647">
    <property type="entry name" value="LbH_MAT_like"/>
    <property type="match status" value="1"/>
</dbReference>
<dbReference type="PANTHER" id="PTHR23416">
    <property type="entry name" value="SIALIC ACID SYNTHASE-RELATED"/>
    <property type="match status" value="1"/>
</dbReference>
<evidence type="ECO:0000313" key="4">
    <source>
        <dbReference type="Proteomes" id="UP000537204"/>
    </source>
</evidence>
<protein>
    <submittedName>
        <fullName evidence="3">Maltose O-acetyltransferase</fullName>
        <ecNumber evidence="3">2.3.1.79</ecNumber>
    </submittedName>
</protein>
<dbReference type="GO" id="GO:0008925">
    <property type="term" value="F:maltose O-acetyltransferase activity"/>
    <property type="evidence" value="ECO:0007669"/>
    <property type="project" value="UniProtKB-EC"/>
</dbReference>
<dbReference type="PANTHER" id="PTHR23416:SF23">
    <property type="entry name" value="ACETYLTRANSFERASE C18B11.09C-RELATED"/>
    <property type="match status" value="1"/>
</dbReference>
<sequence length="180" mass="19698">MSSEKQNNRHSIISLFGYACYMLVKNLFEIPPYKLNIVGSLRIFFARLYIRSCGKGVAIERGASFSRKLTLGDHSGVGRNAWVRGEVTIGNYVLMAPNVVILTQNHIFDRIDIPILEQGTTAEKPVVIEDDCWICQNVIILPGITIGKGSVIAAGAVVTKNVAPYSIMGGNPAKLIKHRG</sequence>
<keyword evidence="2 3" id="KW-0808">Transferase</keyword>
<dbReference type="InterPro" id="IPR001451">
    <property type="entry name" value="Hexapep"/>
</dbReference>
<dbReference type="Proteomes" id="UP000537204">
    <property type="component" value="Unassembled WGS sequence"/>
</dbReference>
<evidence type="ECO:0000313" key="3">
    <source>
        <dbReference type="EMBL" id="MBB5636591.1"/>
    </source>
</evidence>
<dbReference type="Gene3D" id="2.160.10.10">
    <property type="entry name" value="Hexapeptide repeat proteins"/>
    <property type="match status" value="1"/>
</dbReference>
<evidence type="ECO:0000256" key="1">
    <source>
        <dbReference type="ARBA" id="ARBA00007274"/>
    </source>
</evidence>
<dbReference type="EC" id="2.3.1.79" evidence="3"/>
<evidence type="ECO:0000256" key="2">
    <source>
        <dbReference type="ARBA" id="ARBA00022679"/>
    </source>
</evidence>
<comment type="caution">
    <text evidence="3">The sequence shown here is derived from an EMBL/GenBank/DDBJ whole genome shotgun (WGS) entry which is preliminary data.</text>
</comment>
<reference evidence="3 4" key="1">
    <citation type="submission" date="2020-08" db="EMBL/GenBank/DDBJ databases">
        <title>Genomic Encyclopedia of Type Strains, Phase IV (KMG-V): Genome sequencing to study the core and pangenomes of soil and plant-associated prokaryotes.</title>
        <authorList>
            <person name="Whitman W."/>
        </authorList>
    </citation>
    <scope>NUCLEOTIDE SEQUENCE [LARGE SCALE GENOMIC DNA]</scope>
    <source>
        <strain evidence="3 4">S3M1</strain>
    </source>
</reference>
<dbReference type="PROSITE" id="PS51257">
    <property type="entry name" value="PROKAR_LIPOPROTEIN"/>
    <property type="match status" value="1"/>
</dbReference>